<name>A0A2N4U669_9BURK</name>
<evidence type="ECO:0000256" key="2">
    <source>
        <dbReference type="SAM" id="Phobius"/>
    </source>
</evidence>
<keyword evidence="2" id="KW-0472">Membrane</keyword>
<dbReference type="GO" id="GO:0005886">
    <property type="term" value="C:plasma membrane"/>
    <property type="evidence" value="ECO:0007669"/>
    <property type="project" value="TreeGrafter"/>
</dbReference>
<dbReference type="OrthoDB" id="5749006at2"/>
<keyword evidence="2" id="KW-0812">Transmembrane</keyword>
<dbReference type="GO" id="GO:0090313">
    <property type="term" value="P:regulation of protein targeting to membrane"/>
    <property type="evidence" value="ECO:0007669"/>
    <property type="project" value="TreeGrafter"/>
</dbReference>
<dbReference type="PANTHER" id="PTHR30441:SF9">
    <property type="entry name" value="ASMA FAMILY PROTEIN YHJG"/>
    <property type="match status" value="1"/>
</dbReference>
<sequence length="688" mass="74583">MPRYIKIILWGCSGLLVIVALAVLIAATFNWNHAKPWINKQASQLANRPVAIEGDLSVNWLRPKEQTGWRGWVPWPEITAQQLTVGNPEGSTLEGNMAEVKNLTVVINPLALLDHTIELPRLKVDEANVVLNRDAEGANNWTFTKEDAKDQPPSKWQFDLQQVQLSRARVHVIDVASKLDMNAELDTLQEASKEGYGIGFKASGTYNDADIKGEGQAGDILSLRAGGNPFPLQGKVSVGETTIGIEGSVTKPQQLAALDVRLSLAGNSMADLYPLIGVTLPNTPPYSTEGRLIGMLEGDDDKWRYENFKGVVGESDLNGTLEYQIRKPRSLLTGQVESQQLRLQDLGPLIGADTSDVKDKGKKDVVKPPPGQVLPVDPISTKAWGTMDADVKFKGRKILRDKDLPLDNIEAHVKLQDRVLSLTSLNFGFAGGTLSNTITLDGRGEKLQADMDTAARHLKLKELFPGAESMDASFGELHGDATLKGQGNSIAELLGHADGEIKALVSRGTISRFLLEAAGLNVANMVIAKLFGDEQVVLNCVAANFGVRNGQMQIRVFKLETEDTTVDVTGGINLRSEVIDLDVRPENKSLRIFTLRSPLYAKGTLKDPDVGVQVGPLAARAGAAIALGVVATPFAALLPLLNTGTNESNDCEPVVGESDKKKSRPDQAQEKQKPENPRDSWPSNQPRP</sequence>
<dbReference type="InterPro" id="IPR007844">
    <property type="entry name" value="AsmA"/>
</dbReference>
<evidence type="ECO:0000313" key="4">
    <source>
        <dbReference type="EMBL" id="PLC50514.1"/>
    </source>
</evidence>
<feature type="domain" description="AsmA" evidence="3">
    <location>
        <begin position="1"/>
        <end position="555"/>
    </location>
</feature>
<dbReference type="Pfam" id="PF05170">
    <property type="entry name" value="AsmA"/>
    <property type="match status" value="1"/>
</dbReference>
<keyword evidence="5" id="KW-1185">Reference proteome</keyword>
<feature type="transmembrane region" description="Helical" evidence="2">
    <location>
        <begin position="7"/>
        <end position="31"/>
    </location>
</feature>
<dbReference type="PANTHER" id="PTHR30441">
    <property type="entry name" value="DUF748 DOMAIN-CONTAINING PROTEIN"/>
    <property type="match status" value="1"/>
</dbReference>
<keyword evidence="2" id="KW-1133">Transmembrane helix</keyword>
<reference evidence="4 5" key="1">
    <citation type="submission" date="2017-10" db="EMBL/GenBank/DDBJ databases">
        <title>Two draft genome sequences of Pusillimonas sp. strains isolated from a nitrate- and radionuclide-contaminated groundwater in Russia.</title>
        <authorList>
            <person name="Grouzdev D.S."/>
            <person name="Tourova T.P."/>
            <person name="Goeva M.A."/>
            <person name="Babich T.L."/>
            <person name="Sokolova D.S."/>
            <person name="Abdullin R."/>
            <person name="Poltaraus A.B."/>
            <person name="Toshchakov S.V."/>
            <person name="Nazina T.N."/>
        </authorList>
    </citation>
    <scope>NUCLEOTIDE SEQUENCE [LARGE SCALE GENOMIC DNA]</scope>
    <source>
        <strain evidence="4 5">JR1/69-3-13</strain>
    </source>
</reference>
<organism evidence="4 5">
    <name type="scientific">Pollutimonas subterranea</name>
    <dbReference type="NCBI Taxonomy" id="2045210"/>
    <lineage>
        <taxon>Bacteria</taxon>
        <taxon>Pseudomonadati</taxon>
        <taxon>Pseudomonadota</taxon>
        <taxon>Betaproteobacteria</taxon>
        <taxon>Burkholderiales</taxon>
        <taxon>Alcaligenaceae</taxon>
        <taxon>Pollutimonas</taxon>
    </lineage>
</organism>
<comment type="caution">
    <text evidence="4">The sequence shown here is derived from an EMBL/GenBank/DDBJ whole genome shotgun (WGS) entry which is preliminary data.</text>
</comment>
<accession>A0A2N4U669</accession>
<dbReference type="InterPro" id="IPR052894">
    <property type="entry name" value="AsmA-related"/>
</dbReference>
<dbReference type="EMBL" id="PDNW01000005">
    <property type="protein sequence ID" value="PLC50514.1"/>
    <property type="molecule type" value="Genomic_DNA"/>
</dbReference>
<feature type="region of interest" description="Disordered" evidence="1">
    <location>
        <begin position="642"/>
        <end position="688"/>
    </location>
</feature>
<gene>
    <name evidence="4" type="ORF">CR159_07545</name>
</gene>
<dbReference type="AlphaFoldDB" id="A0A2N4U669"/>
<evidence type="ECO:0000256" key="1">
    <source>
        <dbReference type="SAM" id="MobiDB-lite"/>
    </source>
</evidence>
<protein>
    <submittedName>
        <fullName evidence="4">AsmA family protein</fullName>
    </submittedName>
</protein>
<dbReference type="RefSeq" id="WP_102073412.1">
    <property type="nucleotide sequence ID" value="NZ_PDNW01000005.1"/>
</dbReference>
<feature type="compositionally biased region" description="Basic and acidic residues" evidence="1">
    <location>
        <begin position="657"/>
        <end position="678"/>
    </location>
</feature>
<dbReference type="Proteomes" id="UP000234190">
    <property type="component" value="Unassembled WGS sequence"/>
</dbReference>
<evidence type="ECO:0000259" key="3">
    <source>
        <dbReference type="Pfam" id="PF05170"/>
    </source>
</evidence>
<evidence type="ECO:0000313" key="5">
    <source>
        <dbReference type="Proteomes" id="UP000234190"/>
    </source>
</evidence>
<proteinExistence type="predicted"/>